<dbReference type="PRINTS" id="PR00988">
    <property type="entry name" value="URIDINKINASE"/>
</dbReference>
<reference evidence="2 3" key="1">
    <citation type="submission" date="2016-07" db="EMBL/GenBank/DDBJ databases">
        <title>Caryophanon latum genome sequencing.</title>
        <authorList>
            <person name="Verma A."/>
            <person name="Pal Y."/>
            <person name="Krishnamurthi S."/>
        </authorList>
    </citation>
    <scope>NUCLEOTIDE SEQUENCE [LARGE SCALE GENOMIC DNA]</scope>
    <source>
        <strain evidence="2 3">DSM 14151</strain>
    </source>
</reference>
<evidence type="ECO:0000259" key="1">
    <source>
        <dbReference type="Pfam" id="PF00485"/>
    </source>
</evidence>
<gene>
    <name evidence="2" type="ORF">A6K76_16250</name>
</gene>
<dbReference type="GO" id="GO:0016301">
    <property type="term" value="F:kinase activity"/>
    <property type="evidence" value="ECO:0007669"/>
    <property type="project" value="UniProtKB-KW"/>
</dbReference>
<organism evidence="2 3">
    <name type="scientific">Caryophanon latum</name>
    <dbReference type="NCBI Taxonomy" id="33977"/>
    <lineage>
        <taxon>Bacteria</taxon>
        <taxon>Bacillati</taxon>
        <taxon>Bacillota</taxon>
        <taxon>Bacilli</taxon>
        <taxon>Bacillales</taxon>
        <taxon>Caryophanaceae</taxon>
        <taxon>Caryophanon</taxon>
    </lineage>
</organism>
<feature type="domain" description="Phosphoribulokinase/uridine kinase" evidence="1">
    <location>
        <begin position="20"/>
        <end position="200"/>
    </location>
</feature>
<dbReference type="EMBL" id="MATO01000091">
    <property type="protein sequence ID" value="OCS83277.1"/>
    <property type="molecule type" value="Genomic_DNA"/>
</dbReference>
<keyword evidence="2" id="KW-0808">Transferase</keyword>
<dbReference type="OrthoDB" id="2388275at2"/>
<dbReference type="SUPFAM" id="SSF52540">
    <property type="entry name" value="P-loop containing nucleoside triphosphate hydrolases"/>
    <property type="match status" value="1"/>
</dbReference>
<dbReference type="AlphaFoldDB" id="A0A1C0Y7Y1"/>
<keyword evidence="2" id="KW-0418">Kinase</keyword>
<dbReference type="InterPro" id="IPR027417">
    <property type="entry name" value="P-loop_NTPase"/>
</dbReference>
<dbReference type="Pfam" id="PF00485">
    <property type="entry name" value="PRK"/>
    <property type="match status" value="1"/>
</dbReference>
<evidence type="ECO:0000313" key="3">
    <source>
        <dbReference type="Proteomes" id="UP000093482"/>
    </source>
</evidence>
<dbReference type="InterPro" id="IPR006083">
    <property type="entry name" value="PRK/URK"/>
</dbReference>
<proteinExistence type="predicted"/>
<dbReference type="Proteomes" id="UP000093482">
    <property type="component" value="Unassembled WGS sequence"/>
</dbReference>
<comment type="caution">
    <text evidence="2">The sequence shown here is derived from an EMBL/GenBank/DDBJ whole genome shotgun (WGS) entry which is preliminary data.</text>
</comment>
<dbReference type="GO" id="GO:0005524">
    <property type="term" value="F:ATP binding"/>
    <property type="evidence" value="ECO:0007669"/>
    <property type="project" value="InterPro"/>
</dbReference>
<accession>A0A1C0Y7Y1</accession>
<dbReference type="Gene3D" id="3.40.50.300">
    <property type="entry name" value="P-loop containing nucleotide triphosphate hydrolases"/>
    <property type="match status" value="1"/>
</dbReference>
<sequence>MMKMIQTMLEWIERENRSLVIGISGHGAAGKTTFTEQLVERLPFDVNVLNTDPYIVSSDIRKYTMMPYTYEGVAYTSKMTACHPAAHFIPALERDIAMVHNGLDVMTIDAHYAPSERLHRKHRITIVEGMSVAFAHADLFDVRLYFYTDSETEFHRRASRDITERGMKLDYLKASHNDRRMQYELFMHPYSEQFDIVVKSTIAQPWIVEKNTFSI</sequence>
<dbReference type="RefSeq" id="WP_066466630.1">
    <property type="nucleotide sequence ID" value="NZ_MATO01000091.1"/>
</dbReference>
<keyword evidence="3" id="KW-1185">Reference proteome</keyword>
<protein>
    <submittedName>
        <fullName evidence="2">Phosphoribulokinase</fullName>
    </submittedName>
</protein>
<name>A0A1C0Y7Y1_9BACL</name>
<evidence type="ECO:0000313" key="2">
    <source>
        <dbReference type="EMBL" id="OCS83277.1"/>
    </source>
</evidence>